<proteinExistence type="predicted"/>
<sequence>MDGYVLQHVDAAARAAVYTWVRRGEPGPVAAHLLELLAEVCPQENAW</sequence>
<accession>A0ABZ1T2Q2</accession>
<protein>
    <submittedName>
        <fullName evidence="1">Uncharacterized protein</fullName>
    </submittedName>
</protein>
<dbReference type="EMBL" id="CP108090">
    <property type="protein sequence ID" value="WUQ10128.1"/>
    <property type="molecule type" value="Genomic_DNA"/>
</dbReference>
<evidence type="ECO:0000313" key="2">
    <source>
        <dbReference type="Proteomes" id="UP001432039"/>
    </source>
</evidence>
<name>A0ABZ1T2Q2_STRVG</name>
<organism evidence="1 2">
    <name type="scientific">Streptomyces virginiae</name>
    <name type="common">Streptomyces cinnamonensis</name>
    <dbReference type="NCBI Taxonomy" id="1961"/>
    <lineage>
        <taxon>Bacteria</taxon>
        <taxon>Bacillati</taxon>
        <taxon>Actinomycetota</taxon>
        <taxon>Actinomycetes</taxon>
        <taxon>Kitasatosporales</taxon>
        <taxon>Streptomycetaceae</taxon>
        <taxon>Streptomyces</taxon>
    </lineage>
</organism>
<evidence type="ECO:0000313" key="1">
    <source>
        <dbReference type="EMBL" id="WUQ10128.1"/>
    </source>
</evidence>
<dbReference type="RefSeq" id="WP_328959690.1">
    <property type="nucleotide sequence ID" value="NZ_CP108090.1"/>
</dbReference>
<keyword evidence="2" id="KW-1185">Reference proteome</keyword>
<dbReference type="Proteomes" id="UP001432039">
    <property type="component" value="Chromosome"/>
</dbReference>
<reference evidence="1" key="1">
    <citation type="submission" date="2022-10" db="EMBL/GenBank/DDBJ databases">
        <title>The complete genomes of actinobacterial strains from the NBC collection.</title>
        <authorList>
            <person name="Joergensen T.S."/>
            <person name="Alvarez Arevalo M."/>
            <person name="Sterndorff E.B."/>
            <person name="Faurdal D."/>
            <person name="Vuksanovic O."/>
            <person name="Mourched A.-S."/>
            <person name="Charusanti P."/>
            <person name="Shaw S."/>
            <person name="Blin K."/>
            <person name="Weber T."/>
        </authorList>
    </citation>
    <scope>NUCLEOTIDE SEQUENCE</scope>
    <source>
        <strain evidence="1">NBC_00248</strain>
    </source>
</reference>
<gene>
    <name evidence="1" type="ORF">OG517_00910</name>
</gene>